<evidence type="ECO:0000313" key="8">
    <source>
        <dbReference type="Ensembl" id="ENSSSUP00005011495.1"/>
    </source>
</evidence>
<reference evidence="8" key="3">
    <citation type="submission" date="2025-09" db="UniProtKB">
        <authorList>
            <consortium name="Ensembl"/>
        </authorList>
    </citation>
    <scope>IDENTIFICATION</scope>
</reference>
<dbReference type="SUPFAM" id="SSF57535">
    <property type="entry name" value="Complement control module/SCR domain"/>
    <property type="match status" value="8"/>
</dbReference>
<feature type="disulfide bond" evidence="6">
    <location>
        <begin position="519"/>
        <end position="546"/>
    </location>
</feature>
<dbReference type="InterPro" id="IPR000436">
    <property type="entry name" value="Sushi_SCR_CCP_dom"/>
</dbReference>
<keyword evidence="2" id="KW-0732">Signal</keyword>
<sequence length="623" mass="70319">MWEKHQVMHPSDPIGIHQRIKKMAVWSLSRLWKVSDPTLFQMTLVAALFSTVLGRCGVPPNLYFASPINELNQTSFSSGTVLKYTCRPGYSRAPYKSHSLTCQHNSWNYDEFCVKKRCRHPGELQNGQVVVKTDILFGSRIEFTCSEGYVLIGSTTSFCEIQDRGVDWSDPLPQCIIAKCEPPPPISNGRHNGGDEDFYIYGSSVTYSCDPNFSLLGKASIFCTVEDNKIGIWSPSPPTCKKVSCSKPEIENGKIILGFGPLYTYKDSMVFDCDRGFILNGSSLIHCEEDNNWDPPPPTCELNSCVGLPDIPNASWETYNHHLSTNQRIYTIGTALRYRCRDGYKPTSDEPTTVTCQENLTWTPHIECKEVCCPIPRLKNNGEITARKTSAVNSCDYFKGDEISYTCYKKYNFKARCQADGTWYPKTPTCDENCDFPPTIAHGNYERQTYGIFSSTEVIYKCDEGYTLVGEARLSCRSSRWSHAPPQCKALCPKPEIAHGKLSVDKTQYVESENVAIHCDSGYMLVGPESITCLYSKIWYPEVPRCEWVIPEGCENVLAGRKIMQCLPNPQDVKMALEVYKLFLEIKLLEIQTKQEILSTEDHNVSLKRKAPMLTTIPPMQSP</sequence>
<dbReference type="GeneID" id="115288251"/>
<comment type="caution">
    <text evidence="6">Lacks conserved residue(s) required for the propagation of feature annotation.</text>
</comment>
<feature type="domain" description="Sushi" evidence="7">
    <location>
        <begin position="116"/>
        <end position="177"/>
    </location>
</feature>
<gene>
    <name evidence="8" type="primary">LOC115288251</name>
</gene>
<evidence type="ECO:0000256" key="6">
    <source>
        <dbReference type="PROSITE-ProRule" id="PRU00302"/>
    </source>
</evidence>
<dbReference type="CDD" id="cd00033">
    <property type="entry name" value="CCP"/>
    <property type="match status" value="7"/>
</dbReference>
<dbReference type="AlphaFoldDB" id="A0A673TQ24"/>
<feature type="disulfide bond" evidence="6">
    <location>
        <begin position="180"/>
        <end position="223"/>
    </location>
</feature>
<dbReference type="FunFam" id="2.10.70.10:FF:000014">
    <property type="entry name" value="Membrane cofactor protein"/>
    <property type="match status" value="2"/>
</dbReference>
<evidence type="ECO:0000259" key="7">
    <source>
        <dbReference type="PROSITE" id="PS50923"/>
    </source>
</evidence>
<dbReference type="SMART" id="SM00032">
    <property type="entry name" value="CCP"/>
    <property type="match status" value="8"/>
</dbReference>
<keyword evidence="4 6" id="KW-1015">Disulfide bond</keyword>
<dbReference type="Gene3D" id="2.20.28.230">
    <property type="match status" value="1"/>
</dbReference>
<dbReference type="Pfam" id="PF18453">
    <property type="entry name" value="C4bp_oligo"/>
    <property type="match status" value="1"/>
</dbReference>
<keyword evidence="3" id="KW-0677">Repeat</keyword>
<dbReference type="InterPro" id="IPR040514">
    <property type="entry name" value="C4bp_oligo"/>
</dbReference>
<evidence type="ECO:0000256" key="1">
    <source>
        <dbReference type="ARBA" id="ARBA00022659"/>
    </source>
</evidence>
<dbReference type="Gene3D" id="1.20.5.3730">
    <property type="match status" value="1"/>
</dbReference>
<feature type="domain" description="Sushi" evidence="7">
    <location>
        <begin position="178"/>
        <end position="242"/>
    </location>
</feature>
<feature type="domain" description="Sushi" evidence="7">
    <location>
        <begin position="303"/>
        <end position="370"/>
    </location>
</feature>
<evidence type="ECO:0000256" key="2">
    <source>
        <dbReference type="ARBA" id="ARBA00022729"/>
    </source>
</evidence>
<evidence type="ECO:0000256" key="4">
    <source>
        <dbReference type="ARBA" id="ARBA00023157"/>
    </source>
</evidence>
<keyword evidence="1 6" id="KW-0768">Sushi</keyword>
<accession>A0A673TQ24</accession>
<keyword evidence="5" id="KW-0325">Glycoprotein</keyword>
<reference evidence="8 9" key="1">
    <citation type="submission" date="2019-05" db="EMBL/GenBank/DDBJ databases">
        <title>A Chromosome-scale Meerkat (S. suricatta) Genome Assembly.</title>
        <authorList>
            <person name="Dudchenko O."/>
            <person name="Lieberman Aiden E."/>
            <person name="Tung J."/>
            <person name="Barreiro L.B."/>
            <person name="Clutton-Brock T.H."/>
        </authorList>
    </citation>
    <scope>NUCLEOTIDE SEQUENCE [LARGE SCALE GENOMIC DNA]</scope>
</reference>
<dbReference type="Ensembl" id="ENSSSUT00005013152.1">
    <property type="protein sequence ID" value="ENSSSUP00005011495.1"/>
    <property type="gene ID" value="ENSSSUG00005007275.1"/>
</dbReference>
<evidence type="ECO:0000256" key="3">
    <source>
        <dbReference type="ARBA" id="ARBA00022737"/>
    </source>
</evidence>
<name>A0A673TQ24_SURSU</name>
<evidence type="ECO:0000256" key="5">
    <source>
        <dbReference type="ARBA" id="ARBA00023180"/>
    </source>
</evidence>
<protein>
    <submittedName>
        <fullName evidence="8">Complement component 4 binding protein alpha</fullName>
    </submittedName>
</protein>
<dbReference type="PANTHER" id="PTHR19325">
    <property type="entry name" value="COMPLEMENT COMPONENT-RELATED SUSHI DOMAIN-CONTAINING"/>
    <property type="match status" value="1"/>
</dbReference>
<feature type="domain" description="Sushi" evidence="7">
    <location>
        <begin position="432"/>
        <end position="490"/>
    </location>
</feature>
<organism evidence="8 9">
    <name type="scientific">Suricata suricatta</name>
    <name type="common">Meerkat</name>
    <dbReference type="NCBI Taxonomy" id="37032"/>
    <lineage>
        <taxon>Eukaryota</taxon>
        <taxon>Metazoa</taxon>
        <taxon>Chordata</taxon>
        <taxon>Craniata</taxon>
        <taxon>Vertebrata</taxon>
        <taxon>Euteleostomi</taxon>
        <taxon>Mammalia</taxon>
        <taxon>Eutheria</taxon>
        <taxon>Laurasiatheria</taxon>
        <taxon>Carnivora</taxon>
        <taxon>Feliformia</taxon>
        <taxon>Herpestidae</taxon>
        <taxon>Suricata</taxon>
    </lineage>
</organism>
<dbReference type="Gene3D" id="2.10.70.10">
    <property type="entry name" value="Complement Module, domain 1"/>
    <property type="match status" value="7"/>
</dbReference>
<evidence type="ECO:0000313" key="9">
    <source>
        <dbReference type="Proteomes" id="UP000472268"/>
    </source>
</evidence>
<feature type="disulfide bond" evidence="6">
    <location>
        <begin position="273"/>
        <end position="300"/>
    </location>
</feature>
<dbReference type="InterPro" id="IPR035976">
    <property type="entry name" value="Sushi/SCR/CCP_sf"/>
</dbReference>
<dbReference type="PANTHER" id="PTHR19325:SF551">
    <property type="entry name" value="ZONA PELLUCIDA SPERM-BINDING PROTEIN 3 RECEPTOR"/>
    <property type="match status" value="1"/>
</dbReference>
<reference evidence="8" key="2">
    <citation type="submission" date="2025-08" db="UniProtKB">
        <authorList>
            <consortium name="Ensembl"/>
        </authorList>
    </citation>
    <scope>IDENTIFICATION</scope>
</reference>
<proteinExistence type="predicted"/>
<dbReference type="InterPro" id="IPR050350">
    <property type="entry name" value="Compl-Cell_Adhes-Reg"/>
</dbReference>
<keyword evidence="9" id="KW-1185">Reference proteome</keyword>
<dbReference type="Proteomes" id="UP000472268">
    <property type="component" value="Chromosome 3"/>
</dbReference>
<feature type="disulfide bond" evidence="6">
    <location>
        <begin position="86"/>
        <end position="113"/>
    </location>
</feature>
<dbReference type="PROSITE" id="PS50923">
    <property type="entry name" value="SUSHI"/>
    <property type="match status" value="7"/>
</dbReference>
<dbReference type="Pfam" id="PF00084">
    <property type="entry name" value="Sushi"/>
    <property type="match status" value="8"/>
</dbReference>
<dbReference type="FunFam" id="2.10.70.10:FF:000055">
    <property type="entry name" value="Complement decay-accelerating factor, GPI-anchored"/>
    <property type="match status" value="1"/>
</dbReference>
<dbReference type="RefSeq" id="XP_029791239.1">
    <property type="nucleotide sequence ID" value="XM_029935379.1"/>
</dbReference>
<feature type="domain" description="Sushi" evidence="7">
    <location>
        <begin position="491"/>
        <end position="548"/>
    </location>
</feature>
<feature type="domain" description="Sushi" evidence="7">
    <location>
        <begin position="54"/>
        <end position="115"/>
    </location>
</feature>
<feature type="domain" description="Sushi" evidence="7">
    <location>
        <begin position="243"/>
        <end position="302"/>
    </location>
</feature>